<feature type="domain" description="HTH araC/xylS-type" evidence="5">
    <location>
        <begin position="442"/>
        <end position="540"/>
    </location>
</feature>
<evidence type="ECO:0000259" key="5">
    <source>
        <dbReference type="PROSITE" id="PS01124"/>
    </source>
</evidence>
<dbReference type="SUPFAM" id="SSF52172">
    <property type="entry name" value="CheY-like"/>
    <property type="match status" value="1"/>
</dbReference>
<dbReference type="SMART" id="SM00342">
    <property type="entry name" value="HTH_ARAC"/>
    <property type="match status" value="1"/>
</dbReference>
<evidence type="ECO:0000313" key="8">
    <source>
        <dbReference type="Proteomes" id="UP001056756"/>
    </source>
</evidence>
<dbReference type="EMBL" id="CP097899">
    <property type="protein sequence ID" value="URN93123.1"/>
    <property type="molecule type" value="Genomic_DNA"/>
</dbReference>
<proteinExistence type="predicted"/>
<accession>A0A9J6ZAN9</accession>
<dbReference type="GO" id="GO:0003700">
    <property type="term" value="F:DNA-binding transcription factor activity"/>
    <property type="evidence" value="ECO:0007669"/>
    <property type="project" value="InterPro"/>
</dbReference>
<feature type="modified residue" description="4-aspartylphosphate" evidence="4">
    <location>
        <position position="54"/>
    </location>
</feature>
<feature type="domain" description="Response regulatory" evidence="6">
    <location>
        <begin position="3"/>
        <end position="119"/>
    </location>
</feature>
<reference evidence="7" key="1">
    <citation type="submission" date="2022-05" db="EMBL/GenBank/DDBJ databases">
        <title>Novel bacterial taxa in a minimal lignocellulolytic consortium and its capacity to transform plastics disclosed by genome-resolved metagenomics.</title>
        <authorList>
            <person name="Rodriguez C.A.D."/>
            <person name="Diaz-Garcia L."/>
            <person name="Herrera K."/>
            <person name="Tarazona N.A."/>
            <person name="Sproer C."/>
            <person name="Overmann J."/>
            <person name="Jimenez D.J."/>
        </authorList>
    </citation>
    <scope>NUCLEOTIDE SEQUENCE</scope>
    <source>
        <strain evidence="7">MAG5</strain>
    </source>
</reference>
<dbReference type="Gene3D" id="1.10.10.60">
    <property type="entry name" value="Homeodomain-like"/>
    <property type="match status" value="2"/>
</dbReference>
<dbReference type="InterPro" id="IPR009057">
    <property type="entry name" value="Homeodomain-like_sf"/>
</dbReference>
<keyword evidence="1" id="KW-0805">Transcription regulation</keyword>
<dbReference type="Proteomes" id="UP001056756">
    <property type="component" value="Chromosome"/>
</dbReference>
<dbReference type="InterPro" id="IPR020449">
    <property type="entry name" value="Tscrpt_reg_AraC-type_HTH"/>
</dbReference>
<keyword evidence="4" id="KW-0597">Phosphoprotein</keyword>
<dbReference type="Pfam" id="PF12833">
    <property type="entry name" value="HTH_18"/>
    <property type="match status" value="1"/>
</dbReference>
<name>A0A9J6ZAN9_9BACL</name>
<dbReference type="PANTHER" id="PTHR43280">
    <property type="entry name" value="ARAC-FAMILY TRANSCRIPTIONAL REGULATOR"/>
    <property type="match status" value="1"/>
</dbReference>
<dbReference type="PROSITE" id="PS01124">
    <property type="entry name" value="HTH_ARAC_FAMILY_2"/>
    <property type="match status" value="1"/>
</dbReference>
<dbReference type="Gene3D" id="3.40.50.2300">
    <property type="match status" value="1"/>
</dbReference>
<dbReference type="CDD" id="cd17536">
    <property type="entry name" value="REC_YesN-like"/>
    <property type="match status" value="1"/>
</dbReference>
<dbReference type="KEGG" id="plig:NAG76_14895"/>
<evidence type="ECO:0000256" key="4">
    <source>
        <dbReference type="PROSITE-ProRule" id="PRU00169"/>
    </source>
</evidence>
<keyword evidence="2" id="KW-0238">DNA-binding</keyword>
<dbReference type="InterPro" id="IPR001789">
    <property type="entry name" value="Sig_transdc_resp-reg_receiver"/>
</dbReference>
<dbReference type="GO" id="GO:0000160">
    <property type="term" value="P:phosphorelay signal transduction system"/>
    <property type="evidence" value="ECO:0007669"/>
    <property type="project" value="InterPro"/>
</dbReference>
<protein>
    <submittedName>
        <fullName evidence="7">Response regulator</fullName>
    </submittedName>
</protein>
<dbReference type="GO" id="GO:0043565">
    <property type="term" value="F:sequence-specific DNA binding"/>
    <property type="evidence" value="ECO:0007669"/>
    <property type="project" value="InterPro"/>
</dbReference>
<evidence type="ECO:0000313" key="7">
    <source>
        <dbReference type="EMBL" id="URN93123.1"/>
    </source>
</evidence>
<dbReference type="PROSITE" id="PS50110">
    <property type="entry name" value="RESPONSE_REGULATORY"/>
    <property type="match status" value="1"/>
</dbReference>
<organism evidence="7 8">
    <name type="scientific">Candidatus Pristimantibacillus lignocellulolyticus</name>
    <dbReference type="NCBI Taxonomy" id="2994561"/>
    <lineage>
        <taxon>Bacteria</taxon>
        <taxon>Bacillati</taxon>
        <taxon>Bacillota</taxon>
        <taxon>Bacilli</taxon>
        <taxon>Bacillales</taxon>
        <taxon>Paenibacillaceae</taxon>
        <taxon>Candidatus Pristimantibacillus</taxon>
    </lineage>
</organism>
<dbReference type="PROSITE" id="PS00041">
    <property type="entry name" value="HTH_ARAC_FAMILY_1"/>
    <property type="match status" value="1"/>
</dbReference>
<evidence type="ECO:0000256" key="3">
    <source>
        <dbReference type="ARBA" id="ARBA00023163"/>
    </source>
</evidence>
<dbReference type="SUPFAM" id="SSF46689">
    <property type="entry name" value="Homeodomain-like"/>
    <property type="match status" value="2"/>
</dbReference>
<evidence type="ECO:0000259" key="6">
    <source>
        <dbReference type="PROSITE" id="PS50110"/>
    </source>
</evidence>
<dbReference type="SMART" id="SM00448">
    <property type="entry name" value="REC"/>
    <property type="match status" value="1"/>
</dbReference>
<gene>
    <name evidence="7" type="ORF">NAG76_14895</name>
</gene>
<dbReference type="PRINTS" id="PR00032">
    <property type="entry name" value="HTHARAC"/>
</dbReference>
<dbReference type="InterPro" id="IPR018062">
    <property type="entry name" value="HTH_AraC-typ_CS"/>
</dbReference>
<keyword evidence="3" id="KW-0804">Transcription</keyword>
<dbReference type="Pfam" id="PF00072">
    <property type="entry name" value="Response_reg"/>
    <property type="match status" value="1"/>
</dbReference>
<dbReference type="InterPro" id="IPR018060">
    <property type="entry name" value="HTH_AraC"/>
</dbReference>
<dbReference type="PANTHER" id="PTHR43280:SF28">
    <property type="entry name" value="HTH-TYPE TRANSCRIPTIONAL ACTIVATOR RHAS"/>
    <property type="match status" value="1"/>
</dbReference>
<evidence type="ECO:0000256" key="1">
    <source>
        <dbReference type="ARBA" id="ARBA00023015"/>
    </source>
</evidence>
<dbReference type="InterPro" id="IPR011006">
    <property type="entry name" value="CheY-like_superfamily"/>
</dbReference>
<evidence type="ECO:0000256" key="2">
    <source>
        <dbReference type="ARBA" id="ARBA00023125"/>
    </source>
</evidence>
<sequence>MYRMLIVDDEEIITDGLMDIFSRLDLELDLYKAYSGVEALELLNRTRMDIVLSDICMPAMDGLQLMETIRWKWPQCKIVFLTGHNDFQYVYQAIQVPGVQYVLKNEGYTKLIEAVRRSYDELDEDIRTNHLITDAKEKLNILETLAHGDFFRYLIHDSPTRQALSEDFGRLNISLNSELPILIVHGNLDYTDLEHSYSERQNIALEVKFLAESFLSERTSNIGILDRYGDVIWIIQPIQHMTEGDVILFEQTVMFLEGTFELIQQACMSFLHISISITLSNEAIRWESLSAAYDKLRQLQHMRPGDGTSMVQKVCLLDSLSCSSTDSVRDQLLSSKLEALAMHLEGGRQKDFNKLFEELTTYSVVRDRDCPYLTEVYYAIALMLLSYINRWEVQDKVGPLTMMHLESHRYWVDAFRLLRDHSEALFAARKCGEQKRATAVINKIRTYIEVHIADDLSLIRLADEMHFNPSYLSRLFKQEYGVNLSEYIEQSRIRKAKELLAVIELKISEVGMRVGYESPQSFTRFFKKLTSITPQEYRQFSESHTGA</sequence>
<dbReference type="AlphaFoldDB" id="A0A9J6ZAN9"/>